<dbReference type="RefSeq" id="WP_147083543.1">
    <property type="nucleotide sequence ID" value="NZ_VOQR01000001.1"/>
</dbReference>
<accession>A0A5C6ULE4</accession>
<feature type="transmembrane region" description="Helical" evidence="2">
    <location>
        <begin position="57"/>
        <end position="77"/>
    </location>
</feature>
<organism evidence="3 4">
    <name type="scientific">Sphingomonas ginsenosidivorax</name>
    <dbReference type="NCBI Taxonomy" id="862135"/>
    <lineage>
        <taxon>Bacteria</taxon>
        <taxon>Pseudomonadati</taxon>
        <taxon>Pseudomonadota</taxon>
        <taxon>Alphaproteobacteria</taxon>
        <taxon>Sphingomonadales</taxon>
        <taxon>Sphingomonadaceae</taxon>
        <taxon>Sphingomonas</taxon>
    </lineage>
</organism>
<dbReference type="GO" id="GO:0042910">
    <property type="term" value="F:xenobiotic transmembrane transporter activity"/>
    <property type="evidence" value="ECO:0007669"/>
    <property type="project" value="InterPro"/>
</dbReference>
<dbReference type="GO" id="GO:0015297">
    <property type="term" value="F:antiporter activity"/>
    <property type="evidence" value="ECO:0007669"/>
    <property type="project" value="InterPro"/>
</dbReference>
<reference evidence="3 4" key="1">
    <citation type="journal article" date="2013" name="Antonie Van Leeuwenhoek">
        <title>Sphingomonas ginsenosidivorax sp. nov., with the ability to transform ginsenosides.</title>
        <authorList>
            <person name="Jin X.F."/>
            <person name="Kim J.K."/>
            <person name="Liu Q.M."/>
            <person name="Kang M.S."/>
            <person name="He D."/>
            <person name="Jin F.X."/>
            <person name="Kim S.C."/>
            <person name="Im W.T."/>
        </authorList>
    </citation>
    <scope>NUCLEOTIDE SEQUENCE [LARGE SCALE GENOMIC DNA]</scope>
    <source>
        <strain evidence="3 4">KHI67</strain>
    </source>
</reference>
<dbReference type="OrthoDB" id="9780160at2"/>
<comment type="caution">
    <text evidence="3">The sequence shown here is derived from an EMBL/GenBank/DDBJ whole genome shotgun (WGS) entry which is preliminary data.</text>
</comment>
<feature type="transmembrane region" description="Helical" evidence="2">
    <location>
        <begin position="98"/>
        <end position="123"/>
    </location>
</feature>
<dbReference type="InterPro" id="IPR002528">
    <property type="entry name" value="MATE_fam"/>
</dbReference>
<dbReference type="PANTHER" id="PTHR43298">
    <property type="entry name" value="MULTIDRUG RESISTANCE PROTEIN NORM-RELATED"/>
    <property type="match status" value="1"/>
</dbReference>
<feature type="transmembrane region" description="Helical" evidence="2">
    <location>
        <begin position="196"/>
        <end position="221"/>
    </location>
</feature>
<feature type="transmembrane region" description="Helical" evidence="2">
    <location>
        <begin position="242"/>
        <end position="269"/>
    </location>
</feature>
<evidence type="ECO:0000313" key="4">
    <source>
        <dbReference type="Proteomes" id="UP000321250"/>
    </source>
</evidence>
<name>A0A5C6ULE4_9SPHN</name>
<evidence type="ECO:0000256" key="2">
    <source>
        <dbReference type="SAM" id="Phobius"/>
    </source>
</evidence>
<evidence type="ECO:0000313" key="3">
    <source>
        <dbReference type="EMBL" id="TXC72268.1"/>
    </source>
</evidence>
<dbReference type="InterPro" id="IPR050222">
    <property type="entry name" value="MATE_MdtK"/>
</dbReference>
<sequence>MGILLSQTTRAETGRILALAWPVALTSLNWTILHVTDVVVVGLVGAHEVAALGASRALTFIAIVAGLAWLSGVIVQTSRADGAGDLPRTGQVLREGSVFALLLGLVLAAILVVFATPMLAALGVAPTLVAPAARVVRVMALSYPPQLVMLAASFFLEGVSRPQRVTIVNLSILPLNAVLAWALSGGHLGLPALGAVGAAAATVIASLLGAVGMVAAALLLPRAAERGTRRIDRAAWIGVPRGVVALAAFGIVPAIASGLELAGFSILIALSTRFGDSVAHAFQIVFAAHNVTFALALGLGSAAGVRVGNAVGEGDPLAGVSRALIATALAMLALGAAAALLIAGRGPIVAGFPADPAVHRVALAMLPVWAPFILFDGAQVVLVYALRSLGDQVVAGVNSIAAYFVVTGGAGWWLVQAGYGPIALVWASGLGMLTAAILHGARFWQVARRLRHEGAIGLPVGSR</sequence>
<keyword evidence="4" id="KW-1185">Reference proteome</keyword>
<dbReference type="Pfam" id="PF01554">
    <property type="entry name" value="MatE"/>
    <property type="match status" value="2"/>
</dbReference>
<evidence type="ECO:0000256" key="1">
    <source>
        <dbReference type="ARBA" id="ARBA00022448"/>
    </source>
</evidence>
<keyword evidence="2" id="KW-0472">Membrane</keyword>
<keyword evidence="1" id="KW-0813">Transport</keyword>
<feature type="transmembrane region" description="Helical" evidence="2">
    <location>
        <begin position="323"/>
        <end position="343"/>
    </location>
</feature>
<feature type="transmembrane region" description="Helical" evidence="2">
    <location>
        <begin position="168"/>
        <end position="190"/>
    </location>
</feature>
<keyword evidence="2" id="KW-0812">Transmembrane</keyword>
<feature type="transmembrane region" description="Helical" evidence="2">
    <location>
        <begin position="421"/>
        <end position="441"/>
    </location>
</feature>
<dbReference type="EMBL" id="VOQR01000001">
    <property type="protein sequence ID" value="TXC72268.1"/>
    <property type="molecule type" value="Genomic_DNA"/>
</dbReference>
<dbReference type="GO" id="GO:0005886">
    <property type="term" value="C:plasma membrane"/>
    <property type="evidence" value="ECO:0007669"/>
    <property type="project" value="TreeGrafter"/>
</dbReference>
<protein>
    <submittedName>
        <fullName evidence="3">MATE family efflux transporter</fullName>
    </submittedName>
</protein>
<dbReference type="AlphaFoldDB" id="A0A5C6ULE4"/>
<dbReference type="Proteomes" id="UP000321250">
    <property type="component" value="Unassembled WGS sequence"/>
</dbReference>
<gene>
    <name evidence="3" type="ORF">FSB78_15940</name>
</gene>
<dbReference type="PANTHER" id="PTHR43298:SF2">
    <property type="entry name" value="FMN_FAD EXPORTER YEEO-RELATED"/>
    <property type="match status" value="1"/>
</dbReference>
<feature type="transmembrane region" description="Helical" evidence="2">
    <location>
        <begin position="363"/>
        <end position="386"/>
    </location>
</feature>
<feature type="transmembrane region" description="Helical" evidence="2">
    <location>
        <begin position="135"/>
        <end position="156"/>
    </location>
</feature>
<feature type="transmembrane region" description="Helical" evidence="2">
    <location>
        <begin position="16"/>
        <end position="45"/>
    </location>
</feature>
<feature type="transmembrane region" description="Helical" evidence="2">
    <location>
        <begin position="393"/>
        <end position="415"/>
    </location>
</feature>
<feature type="transmembrane region" description="Helical" evidence="2">
    <location>
        <begin position="281"/>
        <end position="302"/>
    </location>
</feature>
<proteinExistence type="predicted"/>
<keyword evidence="2" id="KW-1133">Transmembrane helix</keyword>